<evidence type="ECO:0000313" key="2">
    <source>
        <dbReference type="Proteomes" id="UP000664654"/>
    </source>
</evidence>
<dbReference type="InterPro" id="IPR045441">
    <property type="entry name" value="DUF6506"/>
</dbReference>
<protein>
    <submittedName>
        <fullName evidence="1">Uncharacterized protein</fullName>
    </submittedName>
</protein>
<name>A0A939DM71_9ALTE</name>
<dbReference type="Proteomes" id="UP000664654">
    <property type="component" value="Unassembled WGS sequence"/>
</dbReference>
<accession>A0A939DM71</accession>
<dbReference type="EMBL" id="JAFKCV010000002">
    <property type="protein sequence ID" value="MBN7824351.1"/>
    <property type="molecule type" value="Genomic_DNA"/>
</dbReference>
<organism evidence="1 2">
    <name type="scientific">Bowmanella dokdonensis</name>
    <dbReference type="NCBI Taxonomy" id="751969"/>
    <lineage>
        <taxon>Bacteria</taxon>
        <taxon>Pseudomonadati</taxon>
        <taxon>Pseudomonadota</taxon>
        <taxon>Gammaproteobacteria</taxon>
        <taxon>Alteromonadales</taxon>
        <taxon>Alteromonadaceae</taxon>
        <taxon>Bowmanella</taxon>
    </lineage>
</organism>
<proteinExistence type="predicted"/>
<keyword evidence="2" id="KW-1185">Reference proteome</keyword>
<reference evidence="1" key="1">
    <citation type="submission" date="2021-03" db="EMBL/GenBank/DDBJ databases">
        <title>novel species isolated from a fishpond in China.</title>
        <authorList>
            <person name="Lu H."/>
            <person name="Cai Z."/>
        </authorList>
    </citation>
    <scope>NUCLEOTIDE SEQUENCE</scope>
    <source>
        <strain evidence="1">JCM 30855</strain>
    </source>
</reference>
<comment type="caution">
    <text evidence="1">The sequence shown here is derived from an EMBL/GenBank/DDBJ whole genome shotgun (WGS) entry which is preliminary data.</text>
</comment>
<dbReference type="RefSeq" id="WP_206572470.1">
    <property type="nucleotide sequence ID" value="NZ_JAFKCV010000002.1"/>
</dbReference>
<dbReference type="AlphaFoldDB" id="A0A939DM71"/>
<dbReference type="Pfam" id="PF20116">
    <property type="entry name" value="DUF6506"/>
    <property type="match status" value="1"/>
</dbReference>
<evidence type="ECO:0000313" key="1">
    <source>
        <dbReference type="EMBL" id="MBN7824351.1"/>
    </source>
</evidence>
<sequence>MSVQRYGFIVKAPGYQPEYHKSDIQSESFQTHIRCVSDLNQAIEQARTLKGEGIELIELCGGFSELEAKTLIETLDSEIPVGHIMFAEGERQKLHKLLARKGSVSAQKV</sequence>
<gene>
    <name evidence="1" type="ORF">J0A66_03830</name>
</gene>